<dbReference type="Gene3D" id="1.10.1740.10">
    <property type="match status" value="1"/>
</dbReference>
<keyword evidence="2" id="KW-0805">Transcription regulation</keyword>
<dbReference type="NCBIfam" id="TIGR02937">
    <property type="entry name" value="sigma70-ECF"/>
    <property type="match status" value="1"/>
</dbReference>
<dbReference type="InterPro" id="IPR036388">
    <property type="entry name" value="WH-like_DNA-bd_sf"/>
</dbReference>
<dbReference type="PANTHER" id="PTHR43133:SF61">
    <property type="entry name" value="ECF RNA POLYMERASE SIGMA FACTOR SIGC"/>
    <property type="match status" value="1"/>
</dbReference>
<dbReference type="STRING" id="47855.GA0070606_0176"/>
<dbReference type="InterPro" id="IPR039425">
    <property type="entry name" value="RNA_pol_sigma-70-like"/>
</dbReference>
<dbReference type="GO" id="GO:0016987">
    <property type="term" value="F:sigma factor activity"/>
    <property type="evidence" value="ECO:0007669"/>
    <property type="project" value="UniProtKB-KW"/>
</dbReference>
<evidence type="ECO:0000256" key="4">
    <source>
        <dbReference type="ARBA" id="ARBA00023163"/>
    </source>
</evidence>
<protein>
    <submittedName>
        <fullName evidence="7">RNA polymerase sigma-70 factor, ECF subfamily</fullName>
    </submittedName>
</protein>
<dbReference type="InterPro" id="IPR013325">
    <property type="entry name" value="RNA_pol_sigma_r2"/>
</dbReference>
<dbReference type="InterPro" id="IPR013324">
    <property type="entry name" value="RNA_pol_sigma_r3/r4-like"/>
</dbReference>
<feature type="domain" description="RNA polymerase sigma factor 70 region 4 type 2" evidence="6">
    <location>
        <begin position="119"/>
        <end position="169"/>
    </location>
</feature>
<evidence type="ECO:0000256" key="3">
    <source>
        <dbReference type="ARBA" id="ARBA00023082"/>
    </source>
</evidence>
<dbReference type="Pfam" id="PF04542">
    <property type="entry name" value="Sigma70_r2"/>
    <property type="match status" value="1"/>
</dbReference>
<dbReference type="InterPro" id="IPR014284">
    <property type="entry name" value="RNA_pol_sigma-70_dom"/>
</dbReference>
<dbReference type="InterPro" id="IPR007627">
    <property type="entry name" value="RNA_pol_sigma70_r2"/>
</dbReference>
<comment type="similarity">
    <text evidence="1">Belongs to the sigma-70 factor family. ECF subfamily.</text>
</comment>
<dbReference type="GO" id="GO:0003677">
    <property type="term" value="F:DNA binding"/>
    <property type="evidence" value="ECO:0007669"/>
    <property type="project" value="InterPro"/>
</dbReference>
<keyword evidence="3" id="KW-0731">Sigma factor</keyword>
<dbReference type="SUPFAM" id="SSF88946">
    <property type="entry name" value="Sigma2 domain of RNA polymerase sigma factors"/>
    <property type="match status" value="1"/>
</dbReference>
<dbReference type="RefSeq" id="WP_091094593.1">
    <property type="nucleotide sequence ID" value="NZ_FMHZ01000002.1"/>
</dbReference>
<evidence type="ECO:0000256" key="2">
    <source>
        <dbReference type="ARBA" id="ARBA00023015"/>
    </source>
</evidence>
<dbReference type="Proteomes" id="UP000199001">
    <property type="component" value="Unassembled WGS sequence"/>
</dbReference>
<dbReference type="Pfam" id="PF08281">
    <property type="entry name" value="Sigma70_r4_2"/>
    <property type="match status" value="1"/>
</dbReference>
<keyword evidence="8" id="KW-1185">Reference proteome</keyword>
<dbReference type="OrthoDB" id="3821507at2"/>
<dbReference type="SUPFAM" id="SSF88659">
    <property type="entry name" value="Sigma3 and sigma4 domains of RNA polymerase sigma factors"/>
    <property type="match status" value="1"/>
</dbReference>
<evidence type="ECO:0000313" key="7">
    <source>
        <dbReference type="EMBL" id="SCL44185.1"/>
    </source>
</evidence>
<dbReference type="CDD" id="cd06171">
    <property type="entry name" value="Sigma70_r4"/>
    <property type="match status" value="1"/>
</dbReference>
<evidence type="ECO:0000313" key="8">
    <source>
        <dbReference type="Proteomes" id="UP000199001"/>
    </source>
</evidence>
<evidence type="ECO:0000259" key="5">
    <source>
        <dbReference type="Pfam" id="PF04542"/>
    </source>
</evidence>
<dbReference type="PANTHER" id="PTHR43133">
    <property type="entry name" value="RNA POLYMERASE ECF-TYPE SIGMA FACTO"/>
    <property type="match status" value="1"/>
</dbReference>
<proteinExistence type="inferred from homology"/>
<feature type="domain" description="RNA polymerase sigma-70 region 2" evidence="5">
    <location>
        <begin position="27"/>
        <end position="91"/>
    </location>
</feature>
<dbReference type="InterPro" id="IPR013249">
    <property type="entry name" value="RNA_pol_sigma70_r4_t2"/>
</dbReference>
<dbReference type="AlphaFoldDB" id="A0A1C6TQU1"/>
<dbReference type="GO" id="GO:0006352">
    <property type="term" value="P:DNA-templated transcription initiation"/>
    <property type="evidence" value="ECO:0007669"/>
    <property type="project" value="InterPro"/>
</dbReference>
<evidence type="ECO:0000259" key="6">
    <source>
        <dbReference type="Pfam" id="PF08281"/>
    </source>
</evidence>
<evidence type="ECO:0000256" key="1">
    <source>
        <dbReference type="ARBA" id="ARBA00010641"/>
    </source>
</evidence>
<organism evidence="7 8">
    <name type="scientific">Micromonospora citrea</name>
    <dbReference type="NCBI Taxonomy" id="47855"/>
    <lineage>
        <taxon>Bacteria</taxon>
        <taxon>Bacillati</taxon>
        <taxon>Actinomycetota</taxon>
        <taxon>Actinomycetes</taxon>
        <taxon>Micromonosporales</taxon>
        <taxon>Micromonosporaceae</taxon>
        <taxon>Micromonospora</taxon>
    </lineage>
</organism>
<sequence length="189" mass="19984">MAEDDAEITAWALAAGRGDRDAAARFVRATQHQVRRFLAALVSPAEADDLAQETFLRAVRSVRSFAGRSSGRTWLLAIARRVAADHIRAATSRPRTVPLTDGHDAADAARSAFDRQVVLEQLVAALPADRREAFVATQVLGLSYAEAAEVCGCPVGTIRSRVARAREDLVAAADGRPGSAPRRGGSAAG</sequence>
<reference evidence="8" key="1">
    <citation type="submission" date="2016-06" db="EMBL/GenBank/DDBJ databases">
        <authorList>
            <person name="Varghese N."/>
            <person name="Submissions Spin"/>
        </authorList>
    </citation>
    <scope>NUCLEOTIDE SEQUENCE [LARGE SCALE GENOMIC DNA]</scope>
    <source>
        <strain evidence="8">DSM 43903</strain>
    </source>
</reference>
<name>A0A1C6TQU1_9ACTN</name>
<dbReference type="Gene3D" id="1.10.10.10">
    <property type="entry name" value="Winged helix-like DNA-binding domain superfamily/Winged helix DNA-binding domain"/>
    <property type="match status" value="1"/>
</dbReference>
<keyword evidence="4" id="KW-0804">Transcription</keyword>
<dbReference type="EMBL" id="FMHZ01000002">
    <property type="protein sequence ID" value="SCL44185.1"/>
    <property type="molecule type" value="Genomic_DNA"/>
</dbReference>
<gene>
    <name evidence="7" type="ORF">GA0070606_0176</name>
</gene>
<accession>A0A1C6TQU1</accession>